<dbReference type="AlphaFoldDB" id="A0A857MS84"/>
<dbReference type="EMBL" id="CP045921">
    <property type="protein sequence ID" value="QHN42317.1"/>
    <property type="molecule type" value="Genomic_DNA"/>
</dbReference>
<proteinExistence type="predicted"/>
<feature type="transmembrane region" description="Helical" evidence="1">
    <location>
        <begin position="20"/>
        <end position="42"/>
    </location>
</feature>
<protein>
    <submittedName>
        <fullName evidence="2">Uncharacterized protein</fullName>
    </submittedName>
</protein>
<accession>A0A857MS84</accession>
<evidence type="ECO:0000256" key="1">
    <source>
        <dbReference type="SAM" id="Phobius"/>
    </source>
</evidence>
<sequence>MNKYFAFNTPQIEVDPEFNNIFLVVYAILSLMALGMAVWYFAPILYKKRKNNIAAKSLLKNSIWYDLKETELHSGDNKIRIEPKSLEHYVCKITFNSPNKYIDDYAVFEARDNAVSLAKLKESRRGVEQAVRRLNDKGRKLGLKTDLFKRSKERTSVNDEYRLRITRN</sequence>
<evidence type="ECO:0000313" key="3">
    <source>
        <dbReference type="Proteomes" id="UP001059824"/>
    </source>
</evidence>
<keyword evidence="1" id="KW-0472">Membrane</keyword>
<reference evidence="2" key="1">
    <citation type="journal article" date="2021" name="Nat. Microbiol.">
        <title>Cocultivation of an ultrasmall environmental parasitic bacterium with lytic ability against bacteria associated with wastewater foams.</title>
        <authorList>
            <person name="Batinovic S."/>
            <person name="Rose J.J.A."/>
            <person name="Ratcliffe J."/>
            <person name="Seviour R.J."/>
            <person name="Petrovski S."/>
        </authorList>
    </citation>
    <scope>NUCLEOTIDE SEQUENCE</scope>
    <source>
        <strain evidence="2">JR1</strain>
    </source>
</reference>
<dbReference type="RefSeq" id="WP_260763577.1">
    <property type="nucleotide sequence ID" value="NZ_CP045921.1"/>
</dbReference>
<organism evidence="2 3">
    <name type="scientific">Candidatus Mycosynbacter amalyticus</name>
    <dbReference type="NCBI Taxonomy" id="2665156"/>
    <lineage>
        <taxon>Bacteria</taxon>
        <taxon>Candidatus Saccharimonadota</taxon>
        <taxon>Candidatus Saccharimonadota incertae sedis</taxon>
        <taxon>Candidatus Mycosynbacter</taxon>
    </lineage>
</organism>
<dbReference type="KEGG" id="mama:GII36_00390"/>
<keyword evidence="1" id="KW-0812">Transmembrane</keyword>
<evidence type="ECO:0000313" key="2">
    <source>
        <dbReference type="EMBL" id="QHN42317.1"/>
    </source>
</evidence>
<keyword evidence="3" id="KW-1185">Reference proteome</keyword>
<gene>
    <name evidence="2" type="ORF">GII36_00390</name>
</gene>
<name>A0A857MS84_9BACT</name>
<dbReference type="Proteomes" id="UP001059824">
    <property type="component" value="Chromosome"/>
</dbReference>
<keyword evidence="1" id="KW-1133">Transmembrane helix</keyword>